<evidence type="ECO:0000313" key="2">
    <source>
        <dbReference type="Proteomes" id="UP001060085"/>
    </source>
</evidence>
<evidence type="ECO:0000313" key="1">
    <source>
        <dbReference type="EMBL" id="KAI5683701.1"/>
    </source>
</evidence>
<reference evidence="2" key="1">
    <citation type="journal article" date="2023" name="Nat. Plants">
        <title>Single-cell RNA sequencing provides a high-resolution roadmap for understanding the multicellular compartmentation of specialized metabolism.</title>
        <authorList>
            <person name="Sun S."/>
            <person name="Shen X."/>
            <person name="Li Y."/>
            <person name="Li Y."/>
            <person name="Wang S."/>
            <person name="Li R."/>
            <person name="Zhang H."/>
            <person name="Shen G."/>
            <person name="Guo B."/>
            <person name="Wei J."/>
            <person name="Xu J."/>
            <person name="St-Pierre B."/>
            <person name="Chen S."/>
            <person name="Sun C."/>
        </authorList>
    </citation>
    <scope>NUCLEOTIDE SEQUENCE [LARGE SCALE GENOMIC DNA]</scope>
</reference>
<keyword evidence="2" id="KW-1185">Reference proteome</keyword>
<comment type="caution">
    <text evidence="1">The sequence shown here is derived from an EMBL/GenBank/DDBJ whole genome shotgun (WGS) entry which is preliminary data.</text>
</comment>
<sequence length="326" mass="36931">MYGESATPWLIFRGDNRWETVPDIDSYKSTKDIKTLYVITKLKKIANLKTMLVAGCGTWDGQTGKTYIEMNNNKIGYKKMFDFRASKKMAGTANKSSECCDVSSRDVGCGGSIHKAGNYNNKRKYSEMSFDDDPLEENKQLSKNQRVMEEATIQDNQELMKEELFLKCLFPLYQAASGAMQCQMMNMTYLGVVPMHKHIEVNRLIKGRLLVNLEFLQRLKRDCDCINGGIMNENYNPVERRSKGGKEGNSKGLQKNLKSLQTNNSHNPGTGDRAINKISWPKQRRAVIQALRKESVLVEAQEIACQAVNADDEAELDNDDHDETTN</sequence>
<proteinExistence type="predicted"/>
<accession>A0ACC0CFL8</accession>
<gene>
    <name evidence="1" type="ORF">M9H77_04929</name>
</gene>
<name>A0ACC0CFL8_CATRO</name>
<protein>
    <submittedName>
        <fullName evidence="1">Uncharacterized protein</fullName>
    </submittedName>
</protein>
<dbReference type="Proteomes" id="UP001060085">
    <property type="component" value="Linkage Group LG01"/>
</dbReference>
<organism evidence="1 2">
    <name type="scientific">Catharanthus roseus</name>
    <name type="common">Madagascar periwinkle</name>
    <name type="synonym">Vinca rosea</name>
    <dbReference type="NCBI Taxonomy" id="4058"/>
    <lineage>
        <taxon>Eukaryota</taxon>
        <taxon>Viridiplantae</taxon>
        <taxon>Streptophyta</taxon>
        <taxon>Embryophyta</taxon>
        <taxon>Tracheophyta</taxon>
        <taxon>Spermatophyta</taxon>
        <taxon>Magnoliopsida</taxon>
        <taxon>eudicotyledons</taxon>
        <taxon>Gunneridae</taxon>
        <taxon>Pentapetalae</taxon>
        <taxon>asterids</taxon>
        <taxon>lamiids</taxon>
        <taxon>Gentianales</taxon>
        <taxon>Apocynaceae</taxon>
        <taxon>Rauvolfioideae</taxon>
        <taxon>Vinceae</taxon>
        <taxon>Catharanthinae</taxon>
        <taxon>Catharanthus</taxon>
    </lineage>
</organism>
<dbReference type="EMBL" id="CM044701">
    <property type="protein sequence ID" value="KAI5683701.1"/>
    <property type="molecule type" value="Genomic_DNA"/>
</dbReference>